<dbReference type="InterPro" id="IPR051338">
    <property type="entry name" value="NodU/CmcH_Carbamoyltrnsfr"/>
</dbReference>
<dbReference type="AlphaFoldDB" id="A0A6N6N134"/>
<reference evidence="5 6" key="1">
    <citation type="journal article" date="2017" name="Int. J. Syst. Evol. Microbiol.">
        <title>Desulfovibrio senegalensis sp. nov., a mesophilic sulfate reducer isolated from marine sediment.</title>
        <authorList>
            <person name="Thioye A."/>
            <person name="Gam Z.B.A."/>
            <person name="Mbengue M."/>
            <person name="Cayol J.L."/>
            <person name="Joseph-Bartoli M."/>
            <person name="Toure-Kane C."/>
            <person name="Labat M."/>
        </authorList>
    </citation>
    <scope>NUCLEOTIDE SEQUENCE [LARGE SCALE GENOMIC DNA]</scope>
    <source>
        <strain evidence="5 6">DSM 101509</strain>
    </source>
</reference>
<dbReference type="InterPro" id="IPR038152">
    <property type="entry name" value="Carbam_trans_C_sf"/>
</dbReference>
<dbReference type="CDD" id="cd24098">
    <property type="entry name" value="ASKHA_NBD_TobZ_N"/>
    <property type="match status" value="1"/>
</dbReference>
<keyword evidence="6" id="KW-1185">Reference proteome</keyword>
<dbReference type="OrthoDB" id="9780777at2"/>
<sequence>MKNKKIQILGISAYYHDSAACILNDGKILAAVQEERFTRVKNDASFPRNAIQYCLSTANCEINDIDFIVFYDKPIPTFDRLLLSYLSIAPAGLPSWLRAMPLWLKQKLHLPQIIRKELGYEGEILFSEHHEAHAAAAFYPSPFQEAAILTIDGVGEWATTSYGIGKAEKIDLLNELHFPDSLGLLYSAFTYFTGFRVNSGEYKLMGLAPYGKPIYEDVILDNIVDVKPDGSLRLNMEYFDFLGGLRMTSHKFESLFEGPRREPETKISQREMDIAASIQAVTESVMLKMGFHIFNETGMEKLCLAGGVALNCTAVGRLLREGPFKEIWVQPAAGDAGSALGAALLVWHRLLEKKRNAQDENRPFSPYLGPSYAQDEIKAFLEQKNVPHHLMDAGNRAKIIAEQLAAGKIVGYMAGRMEYGPRALGARSIIADPRGENTKDRINLKIKFRESFRPFAPAVMQEKAYEVFELDRTSPYMTLITHVRDQRNMYPAVTHVDNSSRVQTVATGNKKDFHDVIKAFHEMTGCPIVVNTSFNVRGEPIVCTPDDAYACFMKTGMDTLVMEDTILFKEEQPPLKEKTSEAGASETEIRSIRKSSLTFAASCMVPVAIGLFSHRMLLSLIFGLLACAGLAVAISPVFLKPVYQAAQFAANRIRLALSVLVLTVVFYTIISPVGLFLRLLGKTPIHLRPDAQAKSYWLNHQPADKENLYKRF</sequence>
<evidence type="ECO:0000256" key="1">
    <source>
        <dbReference type="ARBA" id="ARBA00006129"/>
    </source>
</evidence>
<dbReference type="InterPro" id="IPR003696">
    <property type="entry name" value="Carbtransf_dom"/>
</dbReference>
<keyword evidence="5" id="KW-0808">Transferase</keyword>
<name>A0A6N6N134_9BACT</name>
<dbReference type="InterPro" id="IPR043129">
    <property type="entry name" value="ATPase_NBD"/>
</dbReference>
<dbReference type="Gene3D" id="3.30.420.40">
    <property type="match status" value="2"/>
</dbReference>
<proteinExistence type="inferred from homology"/>
<feature type="domain" description="Carbamoyltransferase C-terminal" evidence="4">
    <location>
        <begin position="401"/>
        <end position="567"/>
    </location>
</feature>
<dbReference type="InterPro" id="IPR031730">
    <property type="entry name" value="Carbam_trans_C"/>
</dbReference>
<dbReference type="RefSeq" id="WP_151150697.1">
    <property type="nucleotide sequence ID" value="NZ_WAIE01000003.1"/>
</dbReference>
<gene>
    <name evidence="5" type="ORF">F8A88_08345</name>
</gene>
<organism evidence="5 6">
    <name type="scientific">Pseudodesulfovibrio senegalensis</name>
    <dbReference type="NCBI Taxonomy" id="1721087"/>
    <lineage>
        <taxon>Bacteria</taxon>
        <taxon>Pseudomonadati</taxon>
        <taxon>Thermodesulfobacteriota</taxon>
        <taxon>Desulfovibrionia</taxon>
        <taxon>Desulfovibrionales</taxon>
        <taxon>Desulfovibrionaceae</taxon>
    </lineage>
</organism>
<feature type="transmembrane region" description="Helical" evidence="2">
    <location>
        <begin position="620"/>
        <end position="643"/>
    </location>
</feature>
<evidence type="ECO:0000313" key="6">
    <source>
        <dbReference type="Proteomes" id="UP000438699"/>
    </source>
</evidence>
<dbReference type="Proteomes" id="UP000438699">
    <property type="component" value="Unassembled WGS sequence"/>
</dbReference>
<dbReference type="Pfam" id="PF16861">
    <property type="entry name" value="Carbam_trans_C"/>
    <property type="match status" value="1"/>
</dbReference>
<dbReference type="PANTHER" id="PTHR34847">
    <property type="entry name" value="NODULATION PROTEIN U"/>
    <property type="match status" value="1"/>
</dbReference>
<accession>A0A6N6N134</accession>
<evidence type="ECO:0000256" key="2">
    <source>
        <dbReference type="SAM" id="Phobius"/>
    </source>
</evidence>
<dbReference type="SUPFAM" id="SSF53067">
    <property type="entry name" value="Actin-like ATPase domain"/>
    <property type="match status" value="1"/>
</dbReference>
<evidence type="ECO:0000259" key="4">
    <source>
        <dbReference type="Pfam" id="PF16861"/>
    </source>
</evidence>
<dbReference type="Gene3D" id="3.90.870.20">
    <property type="entry name" value="Carbamoyltransferase, C-terminal domain"/>
    <property type="match status" value="1"/>
</dbReference>
<comment type="similarity">
    <text evidence="1">Belongs to the NodU/CmcH family.</text>
</comment>
<keyword evidence="2" id="KW-0472">Membrane</keyword>
<keyword evidence="2" id="KW-0812">Transmembrane</keyword>
<protein>
    <submittedName>
        <fullName evidence="5">Carbamoyltransferase</fullName>
    </submittedName>
</protein>
<evidence type="ECO:0000259" key="3">
    <source>
        <dbReference type="Pfam" id="PF02543"/>
    </source>
</evidence>
<dbReference type="GO" id="GO:0016740">
    <property type="term" value="F:transferase activity"/>
    <property type="evidence" value="ECO:0007669"/>
    <property type="project" value="UniProtKB-KW"/>
</dbReference>
<keyword evidence="2" id="KW-1133">Transmembrane helix</keyword>
<feature type="domain" description="Carbamoyltransferase" evidence="3">
    <location>
        <begin position="7"/>
        <end position="344"/>
    </location>
</feature>
<feature type="transmembrane region" description="Helical" evidence="2">
    <location>
        <begin position="655"/>
        <end position="677"/>
    </location>
</feature>
<dbReference type="EMBL" id="WAIE01000003">
    <property type="protein sequence ID" value="KAB1441604.1"/>
    <property type="molecule type" value="Genomic_DNA"/>
</dbReference>
<evidence type="ECO:0000313" key="5">
    <source>
        <dbReference type="EMBL" id="KAB1441604.1"/>
    </source>
</evidence>
<comment type="caution">
    <text evidence="5">The sequence shown here is derived from an EMBL/GenBank/DDBJ whole genome shotgun (WGS) entry which is preliminary data.</text>
</comment>
<dbReference type="Pfam" id="PF02543">
    <property type="entry name" value="Carbam_trans_N"/>
    <property type="match status" value="1"/>
</dbReference>
<dbReference type="PANTHER" id="PTHR34847:SF1">
    <property type="entry name" value="NODULATION PROTEIN U"/>
    <property type="match status" value="1"/>
</dbReference>